<feature type="region of interest" description="Disordered" evidence="1">
    <location>
        <begin position="69"/>
        <end position="120"/>
    </location>
</feature>
<sequence length="214" mass="23706">MPQIVAAPSVPQLGITDKGQSALTVPEIRDKPVPPNFRLPVLESYDGSSDPTECGTTVSNWRPLFISTSSRGSWSRTSSPTPDLSPRQPRSLASPREGTLAQFVNRMDHPDRRSERDHLVRPLDPVERQIDVIVGRPAAGGDSTSARKAYTKAAVEKRPRRRPDLEISFQPEGEEYPDHDDALVVTVHIANARVKRITIDTGSVTDILYFKAFQ</sequence>
<protein>
    <submittedName>
        <fullName evidence="2">Uncharacterized protein</fullName>
    </submittedName>
</protein>
<evidence type="ECO:0000313" key="3">
    <source>
        <dbReference type="Proteomes" id="UP000287651"/>
    </source>
</evidence>
<feature type="compositionally biased region" description="Basic and acidic residues" evidence="1">
    <location>
        <begin position="106"/>
        <end position="120"/>
    </location>
</feature>
<feature type="compositionally biased region" description="Low complexity" evidence="1">
    <location>
        <begin position="69"/>
        <end position="79"/>
    </location>
</feature>
<evidence type="ECO:0000313" key="2">
    <source>
        <dbReference type="EMBL" id="RRT54824.1"/>
    </source>
</evidence>
<dbReference type="AlphaFoldDB" id="A0A426YSX8"/>
<accession>A0A426YSX8</accession>
<comment type="caution">
    <text evidence="2">The sequence shown here is derived from an EMBL/GenBank/DDBJ whole genome shotgun (WGS) entry which is preliminary data.</text>
</comment>
<evidence type="ECO:0000256" key="1">
    <source>
        <dbReference type="SAM" id="MobiDB-lite"/>
    </source>
</evidence>
<dbReference type="EMBL" id="AMZH03010402">
    <property type="protein sequence ID" value="RRT54824.1"/>
    <property type="molecule type" value="Genomic_DNA"/>
</dbReference>
<proteinExistence type="predicted"/>
<gene>
    <name evidence="2" type="ORF">B296_00042200</name>
</gene>
<name>A0A426YSX8_ENSVE</name>
<dbReference type="Proteomes" id="UP000287651">
    <property type="component" value="Unassembled WGS sequence"/>
</dbReference>
<reference evidence="2 3" key="1">
    <citation type="journal article" date="2014" name="Agronomy (Basel)">
        <title>A Draft Genome Sequence for Ensete ventricosum, the Drought-Tolerant Tree Against Hunger.</title>
        <authorList>
            <person name="Harrison J."/>
            <person name="Moore K.A."/>
            <person name="Paszkiewicz K."/>
            <person name="Jones T."/>
            <person name="Grant M."/>
            <person name="Ambacheew D."/>
            <person name="Muzemil S."/>
            <person name="Studholme D.J."/>
        </authorList>
    </citation>
    <scope>NUCLEOTIDE SEQUENCE [LARGE SCALE GENOMIC DNA]</scope>
</reference>
<organism evidence="2 3">
    <name type="scientific">Ensete ventricosum</name>
    <name type="common">Abyssinian banana</name>
    <name type="synonym">Musa ensete</name>
    <dbReference type="NCBI Taxonomy" id="4639"/>
    <lineage>
        <taxon>Eukaryota</taxon>
        <taxon>Viridiplantae</taxon>
        <taxon>Streptophyta</taxon>
        <taxon>Embryophyta</taxon>
        <taxon>Tracheophyta</taxon>
        <taxon>Spermatophyta</taxon>
        <taxon>Magnoliopsida</taxon>
        <taxon>Liliopsida</taxon>
        <taxon>Zingiberales</taxon>
        <taxon>Musaceae</taxon>
        <taxon>Ensete</taxon>
    </lineage>
</organism>